<sequence>MMHMNARTFAVAQIVGSLDVGGTEATAVAFANALARRGLASHLVSLREGGELAAKVDPRCIGRVRSYLRRNHITVAHCHGRSPAYILTVLRCFTGLRCVLAFHDHFGTVGDFPGYQLLDSILLRGVDMYYAVSRPLQARAKRLLGMTDNVCQFIPNGVEASQHPHRFTQGHMVIQVGNILPVKDHDTALRAAAILRQHVPDLRWLCIGHMRDHVADHVRSLMRTREQLGLTDCVEFLGLRADVPDLLKQADVGVMTSRMEALPVALLEYMAEGLPTVVTAVGECGSIVQAAQCGLVAAPGDAEAIAAHLQAILTDRERASRLGEAGRAYVMRHYSLDAIADRIEKTYRKLLRQRGLSPR</sequence>
<dbReference type="SUPFAM" id="SSF53756">
    <property type="entry name" value="UDP-Glycosyltransferase/glycogen phosphorylase"/>
    <property type="match status" value="1"/>
</dbReference>
<dbReference type="Pfam" id="PF00534">
    <property type="entry name" value="Glycos_transf_1"/>
    <property type="match status" value="1"/>
</dbReference>
<evidence type="ECO:0000259" key="2">
    <source>
        <dbReference type="Pfam" id="PF13439"/>
    </source>
</evidence>
<feature type="domain" description="Glycosyl transferase family 1" evidence="1">
    <location>
        <begin position="168"/>
        <end position="327"/>
    </location>
</feature>
<gene>
    <name evidence="3" type="ORF">LCGC14_0181290</name>
</gene>
<name>A0A0F9X7W5_9ZZZZ</name>
<evidence type="ECO:0000259" key="1">
    <source>
        <dbReference type="Pfam" id="PF00534"/>
    </source>
</evidence>
<accession>A0A0F9X7W5</accession>
<dbReference type="PANTHER" id="PTHR12526">
    <property type="entry name" value="GLYCOSYLTRANSFERASE"/>
    <property type="match status" value="1"/>
</dbReference>
<proteinExistence type="predicted"/>
<dbReference type="InterPro" id="IPR001296">
    <property type="entry name" value="Glyco_trans_1"/>
</dbReference>
<dbReference type="GO" id="GO:0016757">
    <property type="term" value="F:glycosyltransferase activity"/>
    <property type="evidence" value="ECO:0007669"/>
    <property type="project" value="InterPro"/>
</dbReference>
<protein>
    <recommendedName>
        <fullName evidence="4">Glycosyltransferase subfamily 4-like N-terminal domain-containing protein</fullName>
    </recommendedName>
</protein>
<organism evidence="3">
    <name type="scientific">marine sediment metagenome</name>
    <dbReference type="NCBI Taxonomy" id="412755"/>
    <lineage>
        <taxon>unclassified sequences</taxon>
        <taxon>metagenomes</taxon>
        <taxon>ecological metagenomes</taxon>
    </lineage>
</organism>
<dbReference type="AlphaFoldDB" id="A0A0F9X7W5"/>
<dbReference type="InterPro" id="IPR028098">
    <property type="entry name" value="Glyco_trans_4-like_N"/>
</dbReference>
<dbReference type="Gene3D" id="3.40.50.2000">
    <property type="entry name" value="Glycogen Phosphorylase B"/>
    <property type="match status" value="2"/>
</dbReference>
<evidence type="ECO:0000313" key="3">
    <source>
        <dbReference type="EMBL" id="KKN95061.1"/>
    </source>
</evidence>
<evidence type="ECO:0008006" key="4">
    <source>
        <dbReference type="Google" id="ProtNLM"/>
    </source>
</evidence>
<dbReference type="EMBL" id="LAZR01000073">
    <property type="protein sequence ID" value="KKN95061.1"/>
    <property type="molecule type" value="Genomic_DNA"/>
</dbReference>
<comment type="caution">
    <text evidence="3">The sequence shown here is derived from an EMBL/GenBank/DDBJ whole genome shotgun (WGS) entry which is preliminary data.</text>
</comment>
<dbReference type="PANTHER" id="PTHR12526:SF636">
    <property type="entry name" value="BLL3647 PROTEIN"/>
    <property type="match status" value="1"/>
</dbReference>
<feature type="domain" description="Glycosyltransferase subfamily 4-like N-terminal" evidence="2">
    <location>
        <begin position="20"/>
        <end position="161"/>
    </location>
</feature>
<reference evidence="3" key="1">
    <citation type="journal article" date="2015" name="Nature">
        <title>Complex archaea that bridge the gap between prokaryotes and eukaryotes.</title>
        <authorList>
            <person name="Spang A."/>
            <person name="Saw J.H."/>
            <person name="Jorgensen S.L."/>
            <person name="Zaremba-Niedzwiedzka K."/>
            <person name="Martijn J."/>
            <person name="Lind A.E."/>
            <person name="van Eijk R."/>
            <person name="Schleper C."/>
            <person name="Guy L."/>
            <person name="Ettema T.J."/>
        </authorList>
    </citation>
    <scope>NUCLEOTIDE SEQUENCE</scope>
</reference>
<dbReference type="CDD" id="cd03801">
    <property type="entry name" value="GT4_PimA-like"/>
    <property type="match status" value="1"/>
</dbReference>
<dbReference type="Pfam" id="PF13439">
    <property type="entry name" value="Glyco_transf_4"/>
    <property type="match status" value="1"/>
</dbReference>